<dbReference type="InterPro" id="IPR029493">
    <property type="entry name" value="RecD2-like_HHH"/>
</dbReference>
<dbReference type="PANTHER" id="PTHR43788:SF6">
    <property type="entry name" value="DNA HELICASE B"/>
    <property type="match status" value="1"/>
</dbReference>
<reference evidence="6 7" key="1">
    <citation type="submission" date="2019-09" db="EMBL/GenBank/DDBJ databases">
        <title>Salinarimonas rosea gen. nov., sp. nov., a new member of the a-2 subgroup of the Proteobacteria.</title>
        <authorList>
            <person name="Liu J."/>
        </authorList>
    </citation>
    <scope>NUCLEOTIDE SEQUENCE [LARGE SCALE GENOMIC DNA]</scope>
    <source>
        <strain evidence="6 7">BN140002</strain>
    </source>
</reference>
<comment type="similarity">
    <text evidence="3">Belongs to the RecD family. RecD2 subfamily.</text>
</comment>
<feature type="binding site" evidence="3">
    <location>
        <begin position="363"/>
        <end position="367"/>
    </location>
    <ligand>
        <name>ATP</name>
        <dbReference type="ChEBI" id="CHEBI:30616"/>
    </ligand>
</feature>
<name>A0A5B2VEF6_9HYPH</name>
<dbReference type="InterPro" id="IPR041451">
    <property type="entry name" value="RecD2_SH13"/>
</dbReference>
<dbReference type="RefSeq" id="WP_149817826.1">
    <property type="nucleotide sequence ID" value="NZ_VUOA01000021.1"/>
</dbReference>
<dbReference type="GO" id="GO:0006310">
    <property type="term" value="P:DNA recombination"/>
    <property type="evidence" value="ECO:0007669"/>
    <property type="project" value="InterPro"/>
</dbReference>
<comment type="function">
    <text evidence="3">DNA-dependent ATPase and ATP-dependent 5'-3' DNA helicase. Has no activity on blunt DNA or DNA with 3'-overhangs, requires at least 10 bases of 5'-ssDNA for helicase activity.</text>
</comment>
<dbReference type="Gene3D" id="1.10.10.2220">
    <property type="match status" value="1"/>
</dbReference>
<keyword evidence="3" id="KW-0378">Hydrolase</keyword>
<dbReference type="Pfam" id="PF18335">
    <property type="entry name" value="SH3_13"/>
    <property type="match status" value="1"/>
</dbReference>
<dbReference type="InterPro" id="IPR003593">
    <property type="entry name" value="AAA+_ATPase"/>
</dbReference>
<keyword evidence="3" id="KW-0238">DNA-binding</keyword>
<feature type="domain" description="Helix-hairpin-helix DNA-binding motif class 1" evidence="4">
    <location>
        <begin position="200"/>
        <end position="219"/>
    </location>
</feature>
<dbReference type="Proteomes" id="UP000323142">
    <property type="component" value="Unassembled WGS sequence"/>
</dbReference>
<dbReference type="InterPro" id="IPR027417">
    <property type="entry name" value="P-loop_NTPase"/>
</dbReference>
<keyword evidence="7" id="KW-1185">Reference proteome</keyword>
<dbReference type="Pfam" id="PF13538">
    <property type="entry name" value="UvrD_C_2"/>
    <property type="match status" value="1"/>
</dbReference>
<dbReference type="GO" id="GO:0009338">
    <property type="term" value="C:exodeoxyribonuclease V complex"/>
    <property type="evidence" value="ECO:0007669"/>
    <property type="project" value="TreeGrafter"/>
</dbReference>
<dbReference type="PANTHER" id="PTHR43788">
    <property type="entry name" value="DNA2/NAM7 HELICASE FAMILY MEMBER"/>
    <property type="match status" value="1"/>
</dbReference>
<dbReference type="GO" id="GO:0005524">
    <property type="term" value="F:ATP binding"/>
    <property type="evidence" value="ECO:0007669"/>
    <property type="project" value="UniProtKB-UniRule"/>
</dbReference>
<dbReference type="AlphaFoldDB" id="A0A5B2VEF6"/>
<evidence type="ECO:0000259" key="4">
    <source>
        <dbReference type="SMART" id="SM00278"/>
    </source>
</evidence>
<dbReference type="GO" id="GO:0043139">
    <property type="term" value="F:5'-3' DNA helicase activity"/>
    <property type="evidence" value="ECO:0007669"/>
    <property type="project" value="UniProtKB-UniRule"/>
</dbReference>
<dbReference type="InterPro" id="IPR027785">
    <property type="entry name" value="UvrD-like_helicase_C"/>
</dbReference>
<evidence type="ECO:0000256" key="1">
    <source>
        <dbReference type="ARBA" id="ARBA00022741"/>
    </source>
</evidence>
<accession>A0A5B2VEF6</accession>
<organism evidence="6 7">
    <name type="scientific">Salinarimonas soli</name>
    <dbReference type="NCBI Taxonomy" id="1638099"/>
    <lineage>
        <taxon>Bacteria</taxon>
        <taxon>Pseudomonadati</taxon>
        <taxon>Pseudomonadota</taxon>
        <taxon>Alphaproteobacteria</taxon>
        <taxon>Hyphomicrobiales</taxon>
        <taxon>Salinarimonadaceae</taxon>
        <taxon>Salinarimonas</taxon>
    </lineage>
</organism>
<dbReference type="EMBL" id="VUOA01000021">
    <property type="protein sequence ID" value="KAA2237006.1"/>
    <property type="molecule type" value="Genomic_DNA"/>
</dbReference>
<dbReference type="SUPFAM" id="SSF52540">
    <property type="entry name" value="P-loop containing nucleoside triphosphate hydrolases"/>
    <property type="match status" value="2"/>
</dbReference>
<dbReference type="GO" id="GO:0006281">
    <property type="term" value="P:DNA repair"/>
    <property type="evidence" value="ECO:0007669"/>
    <property type="project" value="InterPro"/>
</dbReference>
<dbReference type="EC" id="5.6.2.3" evidence="3"/>
<gene>
    <name evidence="3" type="primary">recD2</name>
    <name evidence="6" type="ORF">F0L46_12090</name>
</gene>
<dbReference type="GO" id="GO:0003677">
    <property type="term" value="F:DNA binding"/>
    <property type="evidence" value="ECO:0007669"/>
    <property type="project" value="UniProtKB-UniRule"/>
</dbReference>
<dbReference type="CDD" id="cd17933">
    <property type="entry name" value="DEXSc_RecD-like"/>
    <property type="match status" value="1"/>
</dbReference>
<evidence type="ECO:0000256" key="3">
    <source>
        <dbReference type="HAMAP-Rule" id="MF_01488"/>
    </source>
</evidence>
<dbReference type="InterPro" id="IPR050534">
    <property type="entry name" value="Coronavir_polyprotein_1ab"/>
</dbReference>
<keyword evidence="3 6" id="KW-0347">Helicase</keyword>
<dbReference type="NCBIfam" id="TIGR01448">
    <property type="entry name" value="recD_rel"/>
    <property type="match status" value="1"/>
</dbReference>
<feature type="domain" description="AAA+ ATPase" evidence="5">
    <location>
        <begin position="352"/>
        <end position="533"/>
    </location>
</feature>
<dbReference type="InterPro" id="IPR003583">
    <property type="entry name" value="Hlx-hairpin-Hlx_DNA-bd_motif"/>
</dbReference>
<dbReference type="SMART" id="SM00382">
    <property type="entry name" value="AAA"/>
    <property type="match status" value="1"/>
</dbReference>
<dbReference type="Pfam" id="PF23139">
    <property type="entry name" value="OB_YrrC"/>
    <property type="match status" value="1"/>
</dbReference>
<keyword evidence="3" id="KW-0413">Isomerase</keyword>
<dbReference type="CDD" id="cd18809">
    <property type="entry name" value="SF1_C_RecD"/>
    <property type="match status" value="1"/>
</dbReference>
<dbReference type="InterPro" id="IPR055446">
    <property type="entry name" value="RecD2_N_OB"/>
</dbReference>
<dbReference type="SUPFAM" id="SSF47781">
    <property type="entry name" value="RuvA domain 2-like"/>
    <property type="match status" value="1"/>
</dbReference>
<keyword evidence="2 3" id="KW-0067">ATP-binding</keyword>
<comment type="catalytic activity">
    <reaction evidence="3">
        <text>ATP + H2O = ADP + phosphate + H(+)</text>
        <dbReference type="Rhea" id="RHEA:13065"/>
        <dbReference type="ChEBI" id="CHEBI:15377"/>
        <dbReference type="ChEBI" id="CHEBI:15378"/>
        <dbReference type="ChEBI" id="CHEBI:30616"/>
        <dbReference type="ChEBI" id="CHEBI:43474"/>
        <dbReference type="ChEBI" id="CHEBI:456216"/>
        <dbReference type="EC" id="5.6.2.3"/>
    </reaction>
</comment>
<dbReference type="Gene3D" id="2.30.30.940">
    <property type="match status" value="1"/>
</dbReference>
<dbReference type="Gene3D" id="1.10.150.20">
    <property type="entry name" value="5' to 3' exonuclease, C-terminal subdomain"/>
    <property type="match status" value="1"/>
</dbReference>
<reference evidence="6 7" key="2">
    <citation type="submission" date="2019-09" db="EMBL/GenBank/DDBJ databases">
        <authorList>
            <person name="Jin C."/>
        </authorList>
    </citation>
    <scope>NUCLEOTIDE SEQUENCE [LARGE SCALE GENOMIC DNA]</scope>
    <source>
        <strain evidence="6 7">BN140002</strain>
    </source>
</reference>
<sequence>MRSYALARDDDGDASLSGAGTLAGAVERVTFHNPETGFCVLRVALSGVREPATLVGQAPAVNAGEMVEATGAWVNDPAYGIQFRAEALTVTAPTSAEGLERYLGSGLIHGIGPVCARRLVDVFGERVLDVITCEPEALRRVEGVGPWRAQRIVEAFAEQQAIRGIVLFLHGHGLSAARAVRIYKTYGPGAVRVIEADPYRLARDVRGIGFHGADAIAARLGIARENPNRIRAGLVQTLVEALEEGHCGLPVDEAVARAEALLGVSGAPVAAALAIERLAPDLVADEIDGRDFLFLAGLHGSERATADRLLALCHGVPPWGAVEADADIAAAQARTGLTFAASQRDALRVALGSKLVVITGGPGVGKTTLLDALLGLLADKGMKIALCAPTGRAARRLSESTGLDASTIHRLLEIDALGGGFRRGPTAPLPCDVLVVDEMSMIDVRLMHSLLRALPADAALVLVGDVDQLPSIGPGQVLADVIASGAVPVVRLREVFRQGAGSRIVASAHAVNRGEVPDLEPVPDSDFYFVPADTPEDGMRKVIQLVTERIPGRFGLDAVADIQVLAPMNRGGLGVRSLNLALQRAINPPGAAAIERFGWTFGPGDKVMHIVNDYDRDVYNGDIGVVSSLDADLGALSVAFEGREVSYSFGELDELVLAYATTIHKAQGSEYPAVVIPLAMAHAPMLRRDLLYTALTRGKRLVVLVGSREALRLAVGRGRGGGRWSRLRAWLQEGTQGGALPDA</sequence>
<dbReference type="GO" id="GO:0017116">
    <property type="term" value="F:single-stranded DNA helicase activity"/>
    <property type="evidence" value="ECO:0007669"/>
    <property type="project" value="TreeGrafter"/>
</dbReference>
<feature type="domain" description="Helix-hairpin-helix DNA-binding motif class 1" evidence="4">
    <location>
        <begin position="136"/>
        <end position="155"/>
    </location>
</feature>
<comment type="caution">
    <text evidence="6">The sequence shown here is derived from an EMBL/GenBank/DDBJ whole genome shotgun (WGS) entry which is preliminary data.</text>
</comment>
<dbReference type="InterPro" id="IPR006345">
    <property type="entry name" value="RecD2"/>
</dbReference>
<dbReference type="Gene3D" id="3.40.50.300">
    <property type="entry name" value="P-loop containing nucleotide triphosphate hydrolases"/>
    <property type="match status" value="2"/>
</dbReference>
<dbReference type="InterPro" id="IPR010994">
    <property type="entry name" value="RuvA_2-like"/>
</dbReference>
<evidence type="ECO:0000259" key="5">
    <source>
        <dbReference type="SMART" id="SM00382"/>
    </source>
</evidence>
<proteinExistence type="inferred from homology"/>
<evidence type="ECO:0000313" key="7">
    <source>
        <dbReference type="Proteomes" id="UP000323142"/>
    </source>
</evidence>
<dbReference type="Pfam" id="PF13604">
    <property type="entry name" value="AAA_30"/>
    <property type="match status" value="1"/>
</dbReference>
<dbReference type="GO" id="GO:0016887">
    <property type="term" value="F:ATP hydrolysis activity"/>
    <property type="evidence" value="ECO:0007669"/>
    <property type="project" value="RHEA"/>
</dbReference>
<dbReference type="SMART" id="SM00278">
    <property type="entry name" value="HhH1"/>
    <property type="match status" value="2"/>
</dbReference>
<keyword evidence="1 3" id="KW-0547">Nucleotide-binding</keyword>
<evidence type="ECO:0000256" key="2">
    <source>
        <dbReference type="ARBA" id="ARBA00022840"/>
    </source>
</evidence>
<dbReference type="HAMAP" id="MF_01488">
    <property type="entry name" value="RecD2"/>
    <property type="match status" value="1"/>
</dbReference>
<evidence type="ECO:0000313" key="6">
    <source>
        <dbReference type="EMBL" id="KAA2237006.1"/>
    </source>
</evidence>
<protein>
    <recommendedName>
        <fullName evidence="3">ATP-dependent RecD2 DNA helicase</fullName>
        <ecNumber evidence="3">5.6.2.3</ecNumber>
    </recommendedName>
    <alternativeName>
        <fullName evidence="3">DNA 5'-3' helicase subunit RecD2</fullName>
    </alternativeName>
</protein>
<dbReference type="Pfam" id="PF14520">
    <property type="entry name" value="HHH_5"/>
    <property type="match status" value="1"/>
</dbReference>
<dbReference type="OrthoDB" id="1826980at2"/>
<dbReference type="Pfam" id="PF14490">
    <property type="entry name" value="HHH_RecD2"/>
    <property type="match status" value="1"/>
</dbReference>